<feature type="domain" description="DUF7507" evidence="1">
    <location>
        <begin position="1527"/>
        <end position="1630"/>
    </location>
</feature>
<feature type="non-terminal residue" evidence="2">
    <location>
        <position position="1878"/>
    </location>
</feature>
<evidence type="ECO:0000313" key="3">
    <source>
        <dbReference type="Proteomes" id="UP001629260"/>
    </source>
</evidence>
<sequence length="1878" mass="192941">MRKNYPDLSNQTFTDIKKTRSGFRSLLLVIGFILLSLNSYGQCNVEIPTPFVSDNFDDLSVSTNTTGACAELLGCGIDNENRLTDTSLTNFATASFGVLSVGTNHSLRVTDGNTTYAAGTFAGFKISPSGGLLSLDLLNGVTIITYNDGNLRETFTGASLLSLNLLSGSDEYIVGFNTTQSFDAVEIVLNGGVALLSSTNIYHAVVREYCAGPALDCNTVTKMSLPTFPVAISQANTGMSGISVGSVSNVENAISSNDADYATIDLTVGLLASGSIAVKDQLTDYPAGTYAGFEIENTGLLNIAALGNVVVSTYLNGAVQEQFSGSDLVANVGLLPSAGRFKLGFVSTLSFDEVKLSLNQTVGLNLGTTRVYGAVFQTFCAGPALDCNTKTALTSPTFPVYVNNVNSGINGVLCALCEVVNQDNLVDADPNNYAEVNLAVGLGTTGSLSVKEQITDYPAGTFAGYMVENPKLLDVNALGAVRVTTFLNGVQQETKTGNGPLVAIGSDLLGGSGRTTIGFVSTTAFDEVQITFENLVSVNLGVVRVYNAVFERFCAGPPLDCNTKTALTSPTYPVYINSDNTGIDGVLCALCTVVNQDNLIDADLTNYAEVNLSVGVGTTGSLSVKEQITDYPAGTFAGYTIENPALLTVGALDAVRVTTYLNGVQQETKTGNGPLVSVGTDLLVGTGRNTVGFVSTMPFDEVQITFENLASVNLGQVRVYNAVFQRLCDPVVECNEDYVLSNPDFPVVINGDRTGIDGVACVSCAVNNTDNLLTADQTDFANITLIAGVVGSGSVAVKDQLFTYPQGTFAGYVIRDLGTLAQVNLLQSLTISTYNNNVLQESRTAGQLIDLSLLGIDILGSTPGVYNVGFKTSLPFDEIRLTLNSIASVINSIDVYGAFVNTSESDGGPGSGLECNSSAVTITKDGTYVDANNDGITNVGDRIDYVFDVRNTGFETLTNVTVTDNNATVTGTPIASLAAGANDTTSYTATYLITQADIDAGVVYNLATASATTNVGTTITATSTDPTPCATCPVNPGCTDCTATPLTQTNTIALVKTASVGGTGVLGDVITYTFSVTNTGNTTLTNVVVTDPLPGLVISGNPIATLAPGATNTNITGTYVITQADVDAGMVTNSALVTAKDPQNNNVTDISGTTITTDDNTETPVNQTNSIALVKTGSIVGAGGLGETITYTFAVKNTGTTTLTNVVVTDPMSGLIITGNPIATLAPGATNISIKGTYDITQADVDAGKVTNSALVTAQDPQNNDVTDISGTTLTTDDATETPVGQRSTIALVKSASVGGTGVLNDVITYTFEVTNTGTTTLTDIIVTDPMSGLIITGNPIATLAPGSTDTSITGTYTITQADVDAGKVVNQATVTANDPLNNPVTDISGTTIGTDDATETPVTQTSSVALVKTAASVPGGTRILGDVITYNFSITNTGTTTLKNIVVSDPMVGLTITGNPIATLAPGAVNTTITGTYIITQADIDAGKVTNSALVIAKDPQNNNVTDVSGTTAVTDDATETPVTQTPAIALVKSGIYNGNATRASVGDTVTYTFSVTNTGNTTLSNVVVTDPMTGLVITGNPIATLGVGMSNATIKGTYTITQADIDAGVVSNTAIAIGQDPQGVDVQDISGTAVDNDTSTETTIPKSGSLAFVKTGVYNGDATKAVVGDKITYTFTVSNTGNITVSNIVINDAKLGTTALALVPSTLAPLATGVVTQEYTITQADIDAGVVSNTAIAIGQDPQGVDVQDISGTAVDNDTSTETTIPKSGSLAFVKTGVYNGDATKAVVGDKITYTFTVSNTGNVTVSNIVINDAKLGTTALALVPSTLAPLATGVVTQEYTITQADIDAGVVSNTAIAIGQDPQGVDVQDISGTAV</sequence>
<name>A0ABW8XRE5_9FLAO</name>
<dbReference type="InterPro" id="IPR006626">
    <property type="entry name" value="PbH1"/>
</dbReference>
<dbReference type="Pfam" id="PF24346">
    <property type="entry name" value="DUF7507"/>
    <property type="match status" value="8"/>
</dbReference>
<dbReference type="InterPro" id="IPR055354">
    <property type="entry name" value="DUF7507"/>
</dbReference>
<dbReference type="PANTHER" id="PTHR34819:SF3">
    <property type="entry name" value="CELL SURFACE PROTEIN"/>
    <property type="match status" value="1"/>
</dbReference>
<feature type="domain" description="DUF7507" evidence="1">
    <location>
        <begin position="1051"/>
        <end position="1149"/>
    </location>
</feature>
<dbReference type="EMBL" id="JBELQA010000002">
    <property type="protein sequence ID" value="MFL9829771.1"/>
    <property type="molecule type" value="Genomic_DNA"/>
</dbReference>
<feature type="domain" description="DUF7507" evidence="1">
    <location>
        <begin position="1407"/>
        <end position="1508"/>
    </location>
</feature>
<comment type="caution">
    <text evidence="2">The sequence shown here is derived from an EMBL/GenBank/DDBJ whole genome shotgun (WGS) entry which is preliminary data.</text>
</comment>
<accession>A0ABW8XRE5</accession>
<reference evidence="2 3" key="1">
    <citation type="submission" date="2024-06" db="EMBL/GenBank/DDBJ databases">
        <authorList>
            <person name="Kaempfer P."/>
            <person name="Viver T."/>
        </authorList>
    </citation>
    <scope>NUCLEOTIDE SEQUENCE [LARGE SCALE GENOMIC DNA]</scope>
    <source>
        <strain evidence="2 3">ST-87</strain>
    </source>
</reference>
<evidence type="ECO:0000259" key="1">
    <source>
        <dbReference type="Pfam" id="PF24346"/>
    </source>
</evidence>
<dbReference type="Proteomes" id="UP001629260">
    <property type="component" value="Unassembled WGS sequence"/>
</dbReference>
<feature type="domain" description="DUF7507" evidence="1">
    <location>
        <begin position="1170"/>
        <end position="1268"/>
    </location>
</feature>
<feature type="domain" description="DUF7507" evidence="1">
    <location>
        <begin position="919"/>
        <end position="1021"/>
    </location>
</feature>
<dbReference type="RefSeq" id="WP_408079763.1">
    <property type="nucleotide sequence ID" value="NZ_JBELQA010000002.1"/>
</dbReference>
<dbReference type="PANTHER" id="PTHR34819">
    <property type="entry name" value="LARGE CYSTEINE-RICH PERIPLASMIC PROTEIN OMCB"/>
    <property type="match status" value="1"/>
</dbReference>
<feature type="domain" description="DUF7507" evidence="1">
    <location>
        <begin position="1772"/>
        <end position="1872"/>
    </location>
</feature>
<feature type="domain" description="DUF7507" evidence="1">
    <location>
        <begin position="1651"/>
        <end position="1751"/>
    </location>
</feature>
<gene>
    <name evidence="2" type="ORF">ABS764_02810</name>
</gene>
<dbReference type="SMART" id="SM00710">
    <property type="entry name" value="PbH1"/>
    <property type="match status" value="8"/>
</dbReference>
<dbReference type="NCBIfam" id="TIGR01451">
    <property type="entry name" value="B_ant_repeat"/>
    <property type="match status" value="7"/>
</dbReference>
<evidence type="ECO:0000313" key="2">
    <source>
        <dbReference type="EMBL" id="MFL9829771.1"/>
    </source>
</evidence>
<proteinExistence type="predicted"/>
<organism evidence="2 3">
    <name type="scientific">Flavobacterium plantiphilum</name>
    <dbReference type="NCBI Taxonomy" id="3163297"/>
    <lineage>
        <taxon>Bacteria</taxon>
        <taxon>Pseudomonadati</taxon>
        <taxon>Bacteroidota</taxon>
        <taxon>Flavobacteriia</taxon>
        <taxon>Flavobacteriales</taxon>
        <taxon>Flavobacteriaceae</taxon>
        <taxon>Flavobacterium</taxon>
    </lineage>
</organism>
<dbReference type="InterPro" id="IPR047589">
    <property type="entry name" value="DUF11_rpt"/>
</dbReference>
<protein>
    <recommendedName>
        <fullName evidence="1">DUF7507 domain-containing protein</fullName>
    </recommendedName>
</protein>
<feature type="domain" description="DUF7507" evidence="1">
    <location>
        <begin position="1289"/>
        <end position="1387"/>
    </location>
</feature>
<dbReference type="InterPro" id="IPR051172">
    <property type="entry name" value="Chlamydia_OmcB"/>
</dbReference>
<keyword evidence="3" id="KW-1185">Reference proteome</keyword>
<dbReference type="Gene3D" id="2.60.40.740">
    <property type="match status" value="1"/>
</dbReference>